<name>A0A7K1XUQ3_9SPHI</name>
<dbReference type="SUPFAM" id="SSF49464">
    <property type="entry name" value="Carboxypeptidase regulatory domain-like"/>
    <property type="match status" value="1"/>
</dbReference>
<evidence type="ECO:0000313" key="10">
    <source>
        <dbReference type="Proteomes" id="UP000451233"/>
    </source>
</evidence>
<dbReference type="InterPro" id="IPR036942">
    <property type="entry name" value="Beta-barrel_TonB_sf"/>
</dbReference>
<dbReference type="SUPFAM" id="SSF56935">
    <property type="entry name" value="Porins"/>
    <property type="match status" value="1"/>
</dbReference>
<dbReference type="NCBIfam" id="TIGR04057">
    <property type="entry name" value="SusC_RagA_signa"/>
    <property type="match status" value="1"/>
</dbReference>
<keyword evidence="6 7" id="KW-0998">Cell outer membrane</keyword>
<dbReference type="FunFam" id="2.170.130.10:FF:000003">
    <property type="entry name" value="SusC/RagA family TonB-linked outer membrane protein"/>
    <property type="match status" value="1"/>
</dbReference>
<dbReference type="InterPro" id="IPR037066">
    <property type="entry name" value="Plug_dom_sf"/>
</dbReference>
<dbReference type="InterPro" id="IPR023997">
    <property type="entry name" value="TonB-dep_OMP_SusC/RagA_CS"/>
</dbReference>
<keyword evidence="5 7" id="KW-0472">Membrane</keyword>
<evidence type="ECO:0000256" key="5">
    <source>
        <dbReference type="ARBA" id="ARBA00023136"/>
    </source>
</evidence>
<dbReference type="InterPro" id="IPR023996">
    <property type="entry name" value="TonB-dep_OMP_SusC/RagA"/>
</dbReference>
<accession>A0A7K1XUQ3</accession>
<evidence type="ECO:0000256" key="4">
    <source>
        <dbReference type="ARBA" id="ARBA00022692"/>
    </source>
</evidence>
<dbReference type="Pfam" id="PF13715">
    <property type="entry name" value="CarbopepD_reg_2"/>
    <property type="match status" value="1"/>
</dbReference>
<dbReference type="AlphaFoldDB" id="A0A7K1XUQ3"/>
<dbReference type="Gene3D" id="2.60.40.1120">
    <property type="entry name" value="Carboxypeptidase-like, regulatory domain"/>
    <property type="match status" value="1"/>
</dbReference>
<dbReference type="InterPro" id="IPR008969">
    <property type="entry name" value="CarboxyPept-like_regulatory"/>
</dbReference>
<dbReference type="InterPro" id="IPR039426">
    <property type="entry name" value="TonB-dep_rcpt-like"/>
</dbReference>
<evidence type="ECO:0000256" key="1">
    <source>
        <dbReference type="ARBA" id="ARBA00004571"/>
    </source>
</evidence>
<dbReference type="Proteomes" id="UP000451233">
    <property type="component" value="Unassembled WGS sequence"/>
</dbReference>
<dbReference type="GO" id="GO:0009279">
    <property type="term" value="C:cell outer membrane"/>
    <property type="evidence" value="ECO:0007669"/>
    <property type="project" value="UniProtKB-SubCell"/>
</dbReference>
<sequence>MVLILFISATAGARQGISITGHVTDENNQPMVGVTVKVKASSEGVSTNASGVYAIQVTDSKAVLVFSYLGYTTREVAADGRTTLDVQLTPDKAALTEVVIVGYGSQRKAATTGAISTIKAAELTQTPVANLAQGLQGRVAGLEVIQNSAAPGGNSSVRIRGINSINGTSEPLYIIDGVQAASGEGTVLTMSPLSEINPNDIESVEVLKDASSTAIYGARGSNGVILITTRHGKAGKSVISYDGYAGTQRNSKTLDVMNAAEFAVLENEVYKTTLYPDPASLGEGTDWQKLIFRNAGIQSHQLSVAGGNEKTQLALSANYFDQDGVILNTGFKRYSFRVNVDHNATKILKVGASIYSSVSGYDGVDTAPTNTDAGNQGVLNAALTAAPMLVPYRDNGSLFPYTEQFSGRYKEARSPLALLAQMRKTTSNNTTGNAYAQFNLAKGLTYKASFNAVIGNGLYDYYSPANLGQTDLTVAGGAAEKNNSRSQTLLHESIVAYNRTFGEDHNIDATAVYGTQSNTTSGSFITASNFPNDATKNDALQLAAIHSVSSVKARSRLDSYAGRLNYGYKNKLFLNLTGRFDGSSKFGANHKWGFFPAVGLAYRPIEEKFMENVSFISDLKIRGSWGITGNAGAINPYGSLALVSSAGNYYFDHTNKTGISPAGIPNADLRWEQAKQVDVGLDMGFFRDRLSVVVDVYRKNTDGLLFTKSLPVSSGNASITGNYAGLLNRGVEAFVRGNIANGPLKFDMSVNLSVNRNKVTGLDGFTQELSASNYSVIRVGEPLGMFKTYVYNGIYQTGETILPGSGSRIGGVKVKDLNNDGKIDASDQTLTGNPNAKYTLGFSPRLQYKNIDLNLFVQSSQGRDVFNVTRFSLENPLGGRNVMQGLVNRWSATNPGNEFVSGNQGGRNPITDRYVENGSFTRFKNLSVGYTVQKLKYLSRVRAYLSANNLFTSTKYSGYDPEVNVNGSSNTLLGVDNGVYPVAKSYLLGLQITL</sequence>
<dbReference type="EMBL" id="WVHS01000001">
    <property type="protein sequence ID" value="MXV14499.1"/>
    <property type="molecule type" value="Genomic_DNA"/>
</dbReference>
<comment type="subcellular location">
    <subcellularLocation>
        <location evidence="1 7">Cell outer membrane</location>
        <topology evidence="1 7">Multi-pass membrane protein</topology>
    </subcellularLocation>
</comment>
<evidence type="ECO:0000259" key="8">
    <source>
        <dbReference type="Pfam" id="PF07715"/>
    </source>
</evidence>
<comment type="caution">
    <text evidence="9">The sequence shown here is derived from an EMBL/GenBank/DDBJ whole genome shotgun (WGS) entry which is preliminary data.</text>
</comment>
<evidence type="ECO:0000256" key="6">
    <source>
        <dbReference type="ARBA" id="ARBA00023237"/>
    </source>
</evidence>
<dbReference type="Gene3D" id="2.170.130.10">
    <property type="entry name" value="TonB-dependent receptor, plug domain"/>
    <property type="match status" value="1"/>
</dbReference>
<comment type="similarity">
    <text evidence="7">Belongs to the TonB-dependent receptor family.</text>
</comment>
<proteinExistence type="inferred from homology"/>
<keyword evidence="4 7" id="KW-0812">Transmembrane</keyword>
<dbReference type="Gene3D" id="2.40.170.20">
    <property type="entry name" value="TonB-dependent receptor, beta-barrel domain"/>
    <property type="match status" value="1"/>
</dbReference>
<keyword evidence="10" id="KW-1185">Reference proteome</keyword>
<gene>
    <name evidence="9" type="ORF">GS398_04250</name>
</gene>
<dbReference type="InterPro" id="IPR012910">
    <property type="entry name" value="Plug_dom"/>
</dbReference>
<evidence type="ECO:0000256" key="7">
    <source>
        <dbReference type="PROSITE-ProRule" id="PRU01360"/>
    </source>
</evidence>
<reference evidence="9 10" key="1">
    <citation type="submission" date="2019-11" db="EMBL/GenBank/DDBJ databases">
        <title>Pedobacter sp. HMF7056 Genome sequencing and assembly.</title>
        <authorList>
            <person name="Kang H."/>
            <person name="Kim H."/>
            <person name="Joh K."/>
        </authorList>
    </citation>
    <scope>NUCLEOTIDE SEQUENCE [LARGE SCALE GENOMIC DNA]</scope>
    <source>
        <strain evidence="9 10">HMF7056</strain>
    </source>
</reference>
<evidence type="ECO:0000256" key="2">
    <source>
        <dbReference type="ARBA" id="ARBA00022448"/>
    </source>
</evidence>
<dbReference type="NCBIfam" id="TIGR04056">
    <property type="entry name" value="OMP_RagA_SusC"/>
    <property type="match status" value="1"/>
</dbReference>
<keyword evidence="2 7" id="KW-0813">Transport</keyword>
<dbReference type="Pfam" id="PF07715">
    <property type="entry name" value="Plug"/>
    <property type="match status" value="1"/>
</dbReference>
<feature type="domain" description="TonB-dependent receptor plug" evidence="8">
    <location>
        <begin position="108"/>
        <end position="224"/>
    </location>
</feature>
<protein>
    <submittedName>
        <fullName evidence="9">SusC/RagA family TonB-linked outer membrane protein</fullName>
    </submittedName>
</protein>
<dbReference type="PROSITE" id="PS52016">
    <property type="entry name" value="TONB_DEPENDENT_REC_3"/>
    <property type="match status" value="1"/>
</dbReference>
<keyword evidence="3 7" id="KW-1134">Transmembrane beta strand</keyword>
<evidence type="ECO:0000256" key="3">
    <source>
        <dbReference type="ARBA" id="ARBA00022452"/>
    </source>
</evidence>
<evidence type="ECO:0000313" key="9">
    <source>
        <dbReference type="EMBL" id="MXV14499.1"/>
    </source>
</evidence>
<organism evidence="9 10">
    <name type="scientific">Hufsiella ginkgonis</name>
    <dbReference type="NCBI Taxonomy" id="2695274"/>
    <lineage>
        <taxon>Bacteria</taxon>
        <taxon>Pseudomonadati</taxon>
        <taxon>Bacteroidota</taxon>
        <taxon>Sphingobacteriia</taxon>
        <taxon>Sphingobacteriales</taxon>
        <taxon>Sphingobacteriaceae</taxon>
        <taxon>Hufsiella</taxon>
    </lineage>
</organism>